<dbReference type="PANTHER" id="PTHR43975:SF2">
    <property type="entry name" value="EG:BACR7A4.14 PROTEIN-RELATED"/>
    <property type="match status" value="1"/>
</dbReference>
<dbReference type="InParanoid" id="A0A7E5WHT1"/>
<dbReference type="RefSeq" id="XP_026740310.1">
    <property type="nucleotide sequence ID" value="XM_026884509.1"/>
</dbReference>
<dbReference type="InterPro" id="IPR036291">
    <property type="entry name" value="NAD(P)-bd_dom_sf"/>
</dbReference>
<dbReference type="Proteomes" id="UP000322000">
    <property type="component" value="Chromosome 18"/>
</dbReference>
<dbReference type="SUPFAM" id="SSF51735">
    <property type="entry name" value="NAD(P)-binding Rossmann-fold domains"/>
    <property type="match status" value="1"/>
</dbReference>
<keyword evidence="1" id="KW-1185">Reference proteome</keyword>
<dbReference type="GeneID" id="113502809"/>
<dbReference type="AlphaFoldDB" id="A0A7E5WHT1"/>
<dbReference type="PRINTS" id="PR00081">
    <property type="entry name" value="GDHRDH"/>
</dbReference>
<reference evidence="2" key="1">
    <citation type="submission" date="2025-08" db="UniProtKB">
        <authorList>
            <consortium name="RefSeq"/>
        </authorList>
    </citation>
    <scope>IDENTIFICATION</scope>
</reference>
<gene>
    <name evidence="2" type="primary">LOC113502809</name>
</gene>
<sequence length="250" mass="26407">MGFENKVVLITGAGSGIGEATAKLFAKEGADVVVVDINEDRVQNIGHQCRAYGKKVLVIQADVSKSDEIERVMKKTIDTFGKLDVLVNNAAKFAAVKILDSSLMDSFDDIMNTNLGAVVHFTTLAAPHLAKTKGCIVNTSSVGSTTVKGGIMFSLYFASKAAIDSFTKSSALELGEVGIRVNAVNPGPVRTNLLADSGIPLEWDHFAPATVLGRISYPGEVANMIVYLASEKAVGITGACYLIDNGHSIK</sequence>
<dbReference type="Gene3D" id="3.40.50.720">
    <property type="entry name" value="NAD(P)-binding Rossmann-like Domain"/>
    <property type="match status" value="1"/>
</dbReference>
<dbReference type="PRINTS" id="PR00080">
    <property type="entry name" value="SDRFAMILY"/>
</dbReference>
<dbReference type="CDD" id="cd05233">
    <property type="entry name" value="SDR_c"/>
    <property type="match status" value="1"/>
</dbReference>
<dbReference type="InterPro" id="IPR002347">
    <property type="entry name" value="SDR_fam"/>
</dbReference>
<protein>
    <submittedName>
        <fullName evidence="2">Uncharacterized protein LOC113502809</fullName>
    </submittedName>
</protein>
<evidence type="ECO:0000313" key="2">
    <source>
        <dbReference type="RefSeq" id="XP_026740310.1"/>
    </source>
</evidence>
<dbReference type="Pfam" id="PF13561">
    <property type="entry name" value="adh_short_C2"/>
    <property type="match status" value="1"/>
</dbReference>
<accession>A0A7E5WHT1</accession>
<dbReference type="FunFam" id="3.40.50.720:FF:000084">
    <property type="entry name" value="Short-chain dehydrogenase reductase"/>
    <property type="match status" value="1"/>
</dbReference>
<dbReference type="PANTHER" id="PTHR43975">
    <property type="entry name" value="ZGC:101858"/>
    <property type="match status" value="1"/>
</dbReference>
<name>A0A7E5WHT1_TRINI</name>
<dbReference type="OrthoDB" id="47007at2759"/>
<dbReference type="KEGG" id="tnl:113502809"/>
<evidence type="ECO:0000313" key="1">
    <source>
        <dbReference type="Proteomes" id="UP000322000"/>
    </source>
</evidence>
<organism evidence="1 2">
    <name type="scientific">Trichoplusia ni</name>
    <name type="common">Cabbage looper</name>
    <dbReference type="NCBI Taxonomy" id="7111"/>
    <lineage>
        <taxon>Eukaryota</taxon>
        <taxon>Metazoa</taxon>
        <taxon>Ecdysozoa</taxon>
        <taxon>Arthropoda</taxon>
        <taxon>Hexapoda</taxon>
        <taxon>Insecta</taxon>
        <taxon>Pterygota</taxon>
        <taxon>Neoptera</taxon>
        <taxon>Endopterygota</taxon>
        <taxon>Lepidoptera</taxon>
        <taxon>Glossata</taxon>
        <taxon>Ditrysia</taxon>
        <taxon>Noctuoidea</taxon>
        <taxon>Noctuidae</taxon>
        <taxon>Plusiinae</taxon>
        <taxon>Trichoplusia</taxon>
    </lineage>
</organism>
<proteinExistence type="predicted"/>